<dbReference type="RefSeq" id="WP_145789719.1">
    <property type="nucleotide sequence ID" value="NZ_BAAABR010000089.1"/>
</dbReference>
<reference evidence="1 2" key="1">
    <citation type="submission" date="2019-06" db="EMBL/GenBank/DDBJ databases">
        <title>Sequencing the genomes of 1000 actinobacteria strains.</title>
        <authorList>
            <person name="Klenk H.-P."/>
        </authorList>
    </citation>
    <scope>NUCLEOTIDE SEQUENCE [LARGE SCALE GENOMIC DNA]</scope>
    <source>
        <strain evidence="1 2">DSM 41649</strain>
    </source>
</reference>
<name>A0A561ENG8_9ACTN</name>
<proteinExistence type="predicted"/>
<evidence type="ECO:0000313" key="1">
    <source>
        <dbReference type="EMBL" id="TWE17132.1"/>
    </source>
</evidence>
<keyword evidence="2" id="KW-1185">Reference proteome</keyword>
<evidence type="ECO:0000313" key="2">
    <source>
        <dbReference type="Proteomes" id="UP000318416"/>
    </source>
</evidence>
<dbReference type="AlphaFoldDB" id="A0A561ENG8"/>
<dbReference type="OrthoDB" id="4329276at2"/>
<protein>
    <recommendedName>
        <fullName evidence="3">SPP1 gp7 family phage head morphogenesis protein</fullName>
    </recommendedName>
</protein>
<comment type="caution">
    <text evidence="1">The sequence shown here is derived from an EMBL/GenBank/DDBJ whole genome shotgun (WGS) entry which is preliminary data.</text>
</comment>
<gene>
    <name evidence="1" type="ORF">FB465_2137</name>
</gene>
<accession>A0A561ENG8</accession>
<dbReference type="EMBL" id="VIVR01000001">
    <property type="protein sequence ID" value="TWE17132.1"/>
    <property type="molecule type" value="Genomic_DNA"/>
</dbReference>
<dbReference type="Proteomes" id="UP000318416">
    <property type="component" value="Unassembled WGS sequence"/>
</dbReference>
<evidence type="ECO:0008006" key="3">
    <source>
        <dbReference type="Google" id="ProtNLM"/>
    </source>
</evidence>
<sequence>MSVTAAQLAALAQGAHSDEAAAFESRIADEAAGRADERMAEALASAAALWVTTFGDLDARGSGSALADLLRAVAERVQRALSGLGRRSRRILAAAIPEALALGVRQAQDFARRASGHRVHAATGSGAGPLERTLDAARGLPRMVREQLDRALRLLTPEVVDGRTFAAVAAGMGAARSAISRVRGTVAWAVHDALNTGIGYVARALRLRRVWVAEFNACVRCQAYAGESVTLRGTFKGGQSWDPAQRHAPAAPVDAPPLHIRCRCRTALWSERWPVRGESLPDLLTRQAREAVGRGWSLPSESGAARLRAARALLTSGEQLPPGVASAARRALREGRFPYRTAAAI</sequence>
<organism evidence="1 2">
    <name type="scientific">Kitasatospora atroaurantiaca</name>
    <dbReference type="NCBI Taxonomy" id="285545"/>
    <lineage>
        <taxon>Bacteria</taxon>
        <taxon>Bacillati</taxon>
        <taxon>Actinomycetota</taxon>
        <taxon>Actinomycetes</taxon>
        <taxon>Kitasatosporales</taxon>
        <taxon>Streptomycetaceae</taxon>
        <taxon>Kitasatospora</taxon>
    </lineage>
</organism>